<sequence>MESKMVSKTSREDKTPERPASKCHKVLRRPLYPASPRAREALEKHIQELIQLGVLRRVRHNKEVEVTTPVLIAWYNDKSRMFGDFGTLKTYTGPDRYPIPRIQETFTQLSKAKDVRSMVEKLRYYVDGSVFEVITDCNTFKSLLNLKTPIRHILKWQIPIQEYRGNMTIVHKSGDIHKNSDRLRTWELSNNPDNPVYVPLEAEAQIPTEGINITDIGTEFFE</sequence>
<feature type="compositionally biased region" description="Basic and acidic residues" evidence="1">
    <location>
        <begin position="1"/>
        <end position="20"/>
    </location>
</feature>
<dbReference type="Proteomes" id="UP000765509">
    <property type="component" value="Unassembled WGS sequence"/>
</dbReference>
<dbReference type="PANTHER" id="PTHR37984:SF5">
    <property type="entry name" value="PROTEIN NYNRIN-LIKE"/>
    <property type="match status" value="1"/>
</dbReference>
<proteinExistence type="predicted"/>
<dbReference type="Gene3D" id="3.10.10.10">
    <property type="entry name" value="HIV Type 1 Reverse Transcriptase, subunit A, domain 1"/>
    <property type="match status" value="1"/>
</dbReference>
<dbReference type="InterPro" id="IPR050951">
    <property type="entry name" value="Retrovirus_Pol_polyprotein"/>
</dbReference>
<dbReference type="PANTHER" id="PTHR37984">
    <property type="entry name" value="PROTEIN CBG26694"/>
    <property type="match status" value="1"/>
</dbReference>
<comment type="caution">
    <text evidence="2">The sequence shown here is derived from an EMBL/GenBank/DDBJ whole genome shotgun (WGS) entry which is preliminary data.</text>
</comment>
<organism evidence="2 3">
    <name type="scientific">Austropuccinia psidii MF-1</name>
    <dbReference type="NCBI Taxonomy" id="1389203"/>
    <lineage>
        <taxon>Eukaryota</taxon>
        <taxon>Fungi</taxon>
        <taxon>Dikarya</taxon>
        <taxon>Basidiomycota</taxon>
        <taxon>Pucciniomycotina</taxon>
        <taxon>Pucciniomycetes</taxon>
        <taxon>Pucciniales</taxon>
        <taxon>Sphaerophragmiaceae</taxon>
        <taxon>Austropuccinia</taxon>
    </lineage>
</organism>
<dbReference type="InterPro" id="IPR043502">
    <property type="entry name" value="DNA/RNA_pol_sf"/>
</dbReference>
<dbReference type="EMBL" id="AVOT02025539">
    <property type="protein sequence ID" value="MBW0516883.1"/>
    <property type="molecule type" value="Genomic_DNA"/>
</dbReference>
<feature type="region of interest" description="Disordered" evidence="1">
    <location>
        <begin position="1"/>
        <end position="23"/>
    </location>
</feature>
<keyword evidence="3" id="KW-1185">Reference proteome</keyword>
<gene>
    <name evidence="2" type="ORF">O181_056598</name>
</gene>
<evidence type="ECO:0000313" key="3">
    <source>
        <dbReference type="Proteomes" id="UP000765509"/>
    </source>
</evidence>
<reference evidence="2" key="1">
    <citation type="submission" date="2021-03" db="EMBL/GenBank/DDBJ databases">
        <title>Draft genome sequence of rust myrtle Austropuccinia psidii MF-1, a brazilian biotype.</title>
        <authorList>
            <person name="Quecine M.C."/>
            <person name="Pachon D.M.R."/>
            <person name="Bonatelli M.L."/>
            <person name="Correr F.H."/>
            <person name="Franceschini L.M."/>
            <person name="Leite T.F."/>
            <person name="Margarido G.R.A."/>
            <person name="Almeida C.A."/>
            <person name="Ferrarezi J.A."/>
            <person name="Labate C.A."/>
        </authorList>
    </citation>
    <scope>NUCLEOTIDE SEQUENCE</scope>
    <source>
        <strain evidence="2">MF-1</strain>
    </source>
</reference>
<evidence type="ECO:0000313" key="2">
    <source>
        <dbReference type="EMBL" id="MBW0516883.1"/>
    </source>
</evidence>
<dbReference type="AlphaFoldDB" id="A0A9Q3EDD9"/>
<protein>
    <recommendedName>
        <fullName evidence="4">Reverse transcriptase RNase H-like domain-containing protein</fullName>
    </recommendedName>
</protein>
<evidence type="ECO:0008006" key="4">
    <source>
        <dbReference type="Google" id="ProtNLM"/>
    </source>
</evidence>
<dbReference type="Gene3D" id="3.30.70.270">
    <property type="match status" value="1"/>
</dbReference>
<accession>A0A9Q3EDD9</accession>
<evidence type="ECO:0000256" key="1">
    <source>
        <dbReference type="SAM" id="MobiDB-lite"/>
    </source>
</evidence>
<dbReference type="InterPro" id="IPR043128">
    <property type="entry name" value="Rev_trsase/Diguanyl_cyclase"/>
</dbReference>
<dbReference type="SUPFAM" id="SSF56672">
    <property type="entry name" value="DNA/RNA polymerases"/>
    <property type="match status" value="1"/>
</dbReference>
<name>A0A9Q3EDD9_9BASI</name>